<dbReference type="Pfam" id="PF04997">
    <property type="entry name" value="RNA_pol_Rpb1_1"/>
    <property type="match status" value="1"/>
</dbReference>
<evidence type="ECO:0000313" key="11">
    <source>
        <dbReference type="EMBL" id="MDM5148159.1"/>
    </source>
</evidence>
<dbReference type="Gene3D" id="1.10.132.30">
    <property type="match status" value="1"/>
</dbReference>
<comment type="subunit">
    <text evidence="7">The RNAP catalytic core consists of 2 alpha, 1 beta, 1 beta' and 1 omega subunit. When a sigma factor is associated with the core the holoenzyme is formed, which can initiate transcription.</text>
</comment>
<evidence type="ECO:0000256" key="6">
    <source>
        <dbReference type="ARBA" id="ARBA00048552"/>
    </source>
</evidence>
<evidence type="ECO:0000256" key="9">
    <source>
        <dbReference type="SAM" id="MobiDB-lite"/>
    </source>
</evidence>
<sequence>MQKQNLFGILEGADKKENFSAICLNLASPEKIRSWSYGEVKVPETINYRTFRPEVGGLFCAKIFGPTKDYECICGKYKRMKFRGVVCEKCGVEVTLTRVRRERMGHINLASPVAHILFFKALPSRIGLILDLTMRDIERILYFETYVVIDPQRVAELERGQLLSVEQYQQMAARYPGGFRVGIGAEGVRDFLKETDLDTEAEILRDEISGSNSETRSKKIYKRLKLIEHFRRAKLRPEWMMLESLPVLPPDLRPLVQLEGGRFTTSDLNDLYRRVINRNNRLKRLMELDAPEVIINNEKRMLQESVDSLLDNGRRGKPSVGVNRRPLKSVVDIIKGKSGRFRQNLLGKRVDFSGRSVIVVGPDLKLHQCGLPKQMALTLFRPFVFNKLIAHGYATSIKQARAMVESADPQVWAALDEVISQHPVMLNRAPTLHRLGVQAFEPVLIEGKAIQLHPLVCVAFNADFDGDQMAVHVPLSIEAQTEARVLMLSSNNILAPANGEPIIVPTQDVVLGLYYATREREDAPGAGMKFVDISEVERALAADVVSLQTPIEMLMENPMLAPRDEHEGSLELVKTTVGRALVKRFLPSNLPFSMINKTLKKRDITQLIKVTFRTCGQRDTVIFCDTLMRFGFEKATRAGISVCMEDMIIPAKKADIIADTENKIRETHQQYQNGLLTDDERYNKSVDLWDKAGEEVSRVMMESISHESVIKAGKPVLDNGGREVKRESMNSIYMMADSGARGSETQIKQLAGMRGLMTKPDGRIMENAITANFREGLSVLQYFVSTHGARKGLSDTALKTANSGYLTRRLVDVTQDIVITETDCESNEGISLRPLLKDGEIVVVLKDRIMGRTLAADVLHPQTGKVVYESSVFVTENEADIIAEAGVDEVIVRSPVTCRTRYGLCAKCYGRDLGRDGLVRLGEAVGVVAAQSIGEPGTQLTMRTFHIGGAASREVVSRTVEARNNGVLRLNSVRYVANAEGDLVVVSRSGEMLVQEANGRERERYRLQYGQVLKVKEGEKVKAGQILSQRDPMTRQIIAEYEGKAKLENLEMGVNAREQTDEMTGISVVIIIENKQGAKKAKQPQVKFIDEQGEEVKVIGTDTPITISLPPGATLSLRDGQSVRIGDSIAKIPQKAAKSRDITGGLPRVAELFEAREPKEPAILASASGRVSLRGMQRGKQVLVIVDDKGKESVHLVPKGRTILVQDGSSINRGEEIVDGDNNPHEILAMRGVESLVEHMVNEVQEVYRLQGVNINDKHIEVIIHQMLRCVVISESGDSHYINGDQVMYSELAGVNDELEAAGKKIASYRHILLGITKASLATNSFISAASFQETSRVLTEAAVAGRKDYLRGLKENVIVGRLVPAGTGFIHYQKQKERNAEAEAEMMMREELAAMEENNENPPSVEEEAADSA</sequence>
<evidence type="ECO:0000313" key="12">
    <source>
        <dbReference type="Proteomes" id="UP001168167"/>
    </source>
</evidence>
<dbReference type="PANTHER" id="PTHR19376:SF54">
    <property type="entry name" value="DNA-DIRECTED RNA POLYMERASE SUBUNIT BETA"/>
    <property type="match status" value="1"/>
</dbReference>
<dbReference type="Gene3D" id="1.10.1790.20">
    <property type="match status" value="1"/>
</dbReference>
<dbReference type="InterPro" id="IPR012754">
    <property type="entry name" value="DNA-dir_RpoC_beta_prime_bact"/>
</dbReference>
<dbReference type="InterPro" id="IPR007083">
    <property type="entry name" value="RNA_pol_Rpb1_4"/>
</dbReference>
<keyword evidence="7" id="KW-0862">Zinc</keyword>
<evidence type="ECO:0000256" key="2">
    <source>
        <dbReference type="ARBA" id="ARBA00022679"/>
    </source>
</evidence>
<dbReference type="GO" id="GO:0003899">
    <property type="term" value="F:DNA-directed RNA polymerase activity"/>
    <property type="evidence" value="ECO:0007669"/>
    <property type="project" value="UniProtKB-EC"/>
</dbReference>
<keyword evidence="5 7" id="KW-0804">Transcription</keyword>
<evidence type="ECO:0000256" key="4">
    <source>
        <dbReference type="ARBA" id="ARBA00022723"/>
    </source>
</evidence>
<feature type="binding site" evidence="7">
    <location>
        <position position="90"/>
    </location>
    <ligand>
        <name>Zn(2+)</name>
        <dbReference type="ChEBI" id="CHEBI:29105"/>
        <label>1</label>
    </ligand>
</feature>
<dbReference type="Pfam" id="PF04998">
    <property type="entry name" value="RNA_pol_Rpb1_5"/>
    <property type="match status" value="1"/>
</dbReference>
<dbReference type="InterPro" id="IPR044893">
    <property type="entry name" value="RNA_pol_Rpb1_clamp_domain"/>
</dbReference>
<dbReference type="InterPro" id="IPR042102">
    <property type="entry name" value="RNA_pol_Rpb1_3_sf"/>
</dbReference>
<dbReference type="SMART" id="SM00663">
    <property type="entry name" value="RPOLA_N"/>
    <property type="match status" value="1"/>
</dbReference>
<evidence type="ECO:0000256" key="1">
    <source>
        <dbReference type="ARBA" id="ARBA00022478"/>
    </source>
</evidence>
<feature type="binding site" evidence="7">
    <location>
        <position position="87"/>
    </location>
    <ligand>
        <name>Zn(2+)</name>
        <dbReference type="ChEBI" id="CHEBI:29105"/>
        <label>1</label>
    </ligand>
</feature>
<feature type="binding site" evidence="7">
    <location>
        <position position="898"/>
    </location>
    <ligand>
        <name>Zn(2+)</name>
        <dbReference type="ChEBI" id="CHEBI:29105"/>
        <label>2</label>
    </ligand>
</feature>
<name>A0ABT7QN67_9GAMM</name>
<organism evidence="11 12">
    <name type="scientific">Candidatus Doriopsillibacter californiensis</name>
    <dbReference type="NCBI Taxonomy" id="2970740"/>
    <lineage>
        <taxon>Bacteria</taxon>
        <taxon>Pseudomonadati</taxon>
        <taxon>Pseudomonadota</taxon>
        <taxon>Gammaproteobacteria</taxon>
        <taxon>Candidatus Tethybacterales</taxon>
        <taxon>Candidatus Persebacteraceae</taxon>
        <taxon>Candidatus Doriopsillibacter</taxon>
    </lineage>
</organism>
<dbReference type="Proteomes" id="UP001168167">
    <property type="component" value="Unassembled WGS sequence"/>
</dbReference>
<dbReference type="InterPro" id="IPR000722">
    <property type="entry name" value="RNA_pol_asu"/>
</dbReference>
<feature type="region of interest" description="Disordered" evidence="9">
    <location>
        <begin position="1395"/>
        <end position="1414"/>
    </location>
</feature>
<proteinExistence type="inferred from homology"/>
<comment type="cofactor">
    <cofactor evidence="7">
        <name>Mg(2+)</name>
        <dbReference type="ChEBI" id="CHEBI:18420"/>
    </cofactor>
    <text evidence="7">Binds 1 Mg(2+) ion per subunit.</text>
</comment>
<dbReference type="NCBIfam" id="TIGR02386">
    <property type="entry name" value="rpoC_TIGR"/>
    <property type="match status" value="1"/>
</dbReference>
<evidence type="ECO:0000256" key="8">
    <source>
        <dbReference type="RuleBase" id="RU004279"/>
    </source>
</evidence>
<evidence type="ECO:0000256" key="7">
    <source>
        <dbReference type="HAMAP-Rule" id="MF_01322"/>
    </source>
</evidence>
<dbReference type="InterPro" id="IPR007080">
    <property type="entry name" value="RNA_pol_Rpb1_1"/>
</dbReference>
<dbReference type="Pfam" id="PF00623">
    <property type="entry name" value="RNA_pol_Rpb1_2"/>
    <property type="match status" value="1"/>
</dbReference>
<dbReference type="InterPro" id="IPR045867">
    <property type="entry name" value="DNA-dir_RpoC_beta_prime"/>
</dbReference>
<dbReference type="Gene3D" id="1.10.274.100">
    <property type="entry name" value="RNA polymerase Rpb1, domain 3"/>
    <property type="match status" value="2"/>
</dbReference>
<feature type="binding site" evidence="7">
    <location>
        <position position="74"/>
    </location>
    <ligand>
        <name>Zn(2+)</name>
        <dbReference type="ChEBI" id="CHEBI:29105"/>
        <label>1</label>
    </ligand>
</feature>
<dbReference type="EMBL" id="JANQAO010000004">
    <property type="protein sequence ID" value="MDM5148159.1"/>
    <property type="molecule type" value="Genomic_DNA"/>
</dbReference>
<feature type="binding site" evidence="7">
    <location>
        <position position="465"/>
    </location>
    <ligand>
        <name>Mg(2+)</name>
        <dbReference type="ChEBI" id="CHEBI:18420"/>
    </ligand>
</feature>
<dbReference type="Gene3D" id="1.10.150.390">
    <property type="match status" value="1"/>
</dbReference>
<keyword evidence="7" id="KW-0460">Magnesium</keyword>
<dbReference type="GO" id="GO:0000428">
    <property type="term" value="C:DNA-directed RNA polymerase complex"/>
    <property type="evidence" value="ECO:0007669"/>
    <property type="project" value="UniProtKB-KW"/>
</dbReference>
<dbReference type="InterPro" id="IPR007081">
    <property type="entry name" value="RNA_pol_Rpb1_5"/>
</dbReference>
<feature type="binding site" evidence="7">
    <location>
        <position position="467"/>
    </location>
    <ligand>
        <name>Mg(2+)</name>
        <dbReference type="ChEBI" id="CHEBI:18420"/>
    </ligand>
</feature>
<keyword evidence="1 7" id="KW-0240">DNA-directed RNA polymerase</keyword>
<protein>
    <recommendedName>
        <fullName evidence="7">DNA-directed RNA polymerase subunit beta'</fullName>
        <shortName evidence="7">RNAP subunit beta'</shortName>
        <ecNumber evidence="7">2.7.7.6</ecNumber>
    </recommendedName>
    <alternativeName>
        <fullName evidence="7">RNA polymerase subunit beta'</fullName>
    </alternativeName>
    <alternativeName>
        <fullName evidence="7">Transcriptase subunit beta'</fullName>
    </alternativeName>
</protein>
<dbReference type="Gene3D" id="1.10.40.90">
    <property type="match status" value="1"/>
</dbReference>
<reference evidence="11" key="1">
    <citation type="submission" date="2022-08" db="EMBL/GenBank/DDBJ databases">
        <authorList>
            <person name="Dzunkova M."/>
            <person name="La Clair J."/>
            <person name="Tyml T."/>
            <person name="Doud D."/>
            <person name="Schulz F."/>
            <person name="Piquer S."/>
            <person name="Porcel Sanchis D."/>
            <person name="Osborn A."/>
            <person name="Robinson D."/>
            <person name="Louie K.B."/>
            <person name="Bowen B.P."/>
            <person name="Bowers R."/>
            <person name="Lee J."/>
            <person name="Arnau Llombart V."/>
            <person name="Diaz Villanueva W."/>
            <person name="Gosliner T."/>
            <person name="Northen T."/>
            <person name="Cheng J.-F."/>
            <person name="Burkart M.D."/>
            <person name="Woyke T."/>
        </authorList>
    </citation>
    <scope>NUCLEOTIDE SEQUENCE</scope>
    <source>
        <strain evidence="11">Df01</strain>
    </source>
</reference>
<comment type="catalytic activity">
    <reaction evidence="6 7 8">
        <text>RNA(n) + a ribonucleoside 5'-triphosphate = RNA(n+1) + diphosphate</text>
        <dbReference type="Rhea" id="RHEA:21248"/>
        <dbReference type="Rhea" id="RHEA-COMP:14527"/>
        <dbReference type="Rhea" id="RHEA-COMP:17342"/>
        <dbReference type="ChEBI" id="CHEBI:33019"/>
        <dbReference type="ChEBI" id="CHEBI:61557"/>
        <dbReference type="ChEBI" id="CHEBI:140395"/>
        <dbReference type="EC" id="2.7.7.6"/>
    </reaction>
</comment>
<keyword evidence="12" id="KW-1185">Reference proteome</keyword>
<feature type="binding site" evidence="7">
    <location>
        <position position="908"/>
    </location>
    <ligand>
        <name>Zn(2+)</name>
        <dbReference type="ChEBI" id="CHEBI:29105"/>
        <label>2</label>
    </ligand>
</feature>
<keyword evidence="4 7" id="KW-0479">Metal-binding</keyword>
<dbReference type="Gene3D" id="2.40.50.100">
    <property type="match status" value="3"/>
</dbReference>
<comment type="function">
    <text evidence="7 8">DNA-dependent RNA polymerase catalyzes the transcription of DNA into RNA using the four ribonucleoside triphosphates as substrates.</text>
</comment>
<evidence type="ECO:0000256" key="5">
    <source>
        <dbReference type="ARBA" id="ARBA00023163"/>
    </source>
</evidence>
<dbReference type="Gene3D" id="2.40.40.20">
    <property type="match status" value="1"/>
</dbReference>
<dbReference type="EC" id="2.7.7.6" evidence="7"/>
<keyword evidence="3 7" id="KW-0548">Nucleotidyltransferase</keyword>
<accession>A0ABT7QN67</accession>
<feature type="binding site" evidence="7">
    <location>
        <position position="905"/>
    </location>
    <ligand>
        <name>Zn(2+)</name>
        <dbReference type="ChEBI" id="CHEBI:29105"/>
        <label>2</label>
    </ligand>
</feature>
<feature type="binding site" evidence="7">
    <location>
        <position position="463"/>
    </location>
    <ligand>
        <name>Mg(2+)</name>
        <dbReference type="ChEBI" id="CHEBI:18420"/>
    </ligand>
</feature>
<dbReference type="InterPro" id="IPR006592">
    <property type="entry name" value="RNA_pol_N"/>
</dbReference>
<dbReference type="Pfam" id="PF05000">
    <property type="entry name" value="RNA_pol_Rpb1_4"/>
    <property type="match status" value="1"/>
</dbReference>
<dbReference type="Pfam" id="PF04983">
    <property type="entry name" value="RNA_pol_Rpb1_3"/>
    <property type="match status" value="1"/>
</dbReference>
<dbReference type="HAMAP" id="MF_01322">
    <property type="entry name" value="RNApol_bact_RpoC"/>
    <property type="match status" value="1"/>
</dbReference>
<feature type="domain" description="RNA polymerase N-terminal" evidence="10">
    <location>
        <begin position="238"/>
        <end position="517"/>
    </location>
</feature>
<gene>
    <name evidence="7 11" type="primary">rpoC</name>
    <name evidence="11" type="ORF">NQX30_07280</name>
</gene>
<comment type="caution">
    <text evidence="11">The sequence shown here is derived from an EMBL/GenBank/DDBJ whole genome shotgun (WGS) entry which is preliminary data.</text>
</comment>
<dbReference type="CDD" id="cd01609">
    <property type="entry name" value="RNAP_beta'_N"/>
    <property type="match status" value="1"/>
</dbReference>
<reference evidence="11" key="2">
    <citation type="journal article" date="2023" name="Microbiome">
        <title>Synthase-selected sorting approach identifies a beta-lactone synthase in a nudibranch symbiotic bacterium.</title>
        <authorList>
            <person name="Dzunkova M."/>
            <person name="La Clair J.J."/>
            <person name="Tyml T."/>
            <person name="Doud D."/>
            <person name="Schulz F."/>
            <person name="Piquer-Esteban S."/>
            <person name="Porcel Sanchis D."/>
            <person name="Osborn A."/>
            <person name="Robinson D."/>
            <person name="Louie K.B."/>
            <person name="Bowen B.P."/>
            <person name="Bowers R.M."/>
            <person name="Lee J."/>
            <person name="Arnau V."/>
            <person name="Diaz-Villanueva W."/>
            <person name="Stepanauskas R."/>
            <person name="Gosliner T."/>
            <person name="Date S.V."/>
            <person name="Northen T.R."/>
            <person name="Cheng J.F."/>
            <person name="Burkart M.D."/>
            <person name="Woyke T."/>
        </authorList>
    </citation>
    <scope>NUCLEOTIDE SEQUENCE</scope>
    <source>
        <strain evidence="11">Df01</strain>
    </source>
</reference>
<dbReference type="InterPro" id="IPR007066">
    <property type="entry name" value="RNA_pol_Rpb1_3"/>
</dbReference>
<comment type="similarity">
    <text evidence="7 8">Belongs to the RNA polymerase beta' chain family.</text>
</comment>
<comment type="cofactor">
    <cofactor evidence="7">
        <name>Zn(2+)</name>
        <dbReference type="ChEBI" id="CHEBI:29105"/>
    </cofactor>
    <text evidence="7">Binds 2 Zn(2+) ions per subunit.</text>
</comment>
<dbReference type="SUPFAM" id="SSF64484">
    <property type="entry name" value="beta and beta-prime subunits of DNA dependent RNA-polymerase"/>
    <property type="match status" value="1"/>
</dbReference>
<dbReference type="Gene3D" id="4.10.860.120">
    <property type="entry name" value="RNA polymerase II, clamp domain"/>
    <property type="match status" value="1"/>
</dbReference>
<dbReference type="CDD" id="cd02655">
    <property type="entry name" value="RNAP_beta'_C"/>
    <property type="match status" value="1"/>
</dbReference>
<dbReference type="InterPro" id="IPR038120">
    <property type="entry name" value="Rpb1_funnel_sf"/>
</dbReference>
<feature type="binding site" evidence="7">
    <location>
        <position position="824"/>
    </location>
    <ligand>
        <name>Zn(2+)</name>
        <dbReference type="ChEBI" id="CHEBI:29105"/>
        <label>2</label>
    </ligand>
</feature>
<evidence type="ECO:0000259" key="10">
    <source>
        <dbReference type="SMART" id="SM00663"/>
    </source>
</evidence>
<dbReference type="PANTHER" id="PTHR19376">
    <property type="entry name" value="DNA-DIRECTED RNA POLYMERASE"/>
    <property type="match status" value="1"/>
</dbReference>
<feature type="binding site" evidence="7">
    <location>
        <position position="72"/>
    </location>
    <ligand>
        <name>Zn(2+)</name>
        <dbReference type="ChEBI" id="CHEBI:29105"/>
        <label>1</label>
    </ligand>
</feature>
<keyword evidence="2 7" id="KW-0808">Transferase</keyword>
<evidence type="ECO:0000256" key="3">
    <source>
        <dbReference type="ARBA" id="ARBA00022695"/>
    </source>
</evidence>